<evidence type="ECO:0000313" key="2">
    <source>
        <dbReference type="Proteomes" id="UP000023152"/>
    </source>
</evidence>
<sequence length="309" mass="35377">MLMSPDKSQCIKLRQKNKRKYPPLSLHLVDAKIPETNQVKYLGLIMDSQLNYRDHINYVYGKAARKLGYLTFLCSYKGIRPSLSVYNLLYKTIIRPNLEIQRIAMCRILGVMQITAYDTVNIIAQMPYLELRRQEEELKLFQRCKIFSDRFPNHNLSQAYQLWKRDHDVQPGKRFCWLGKLSSLSLARINISSAELEGFDITLKSGQTHICTSTHVSVTPHSTKSPFQRWSVPTPSQILASLDENCVVVFADASTMPNPGIGWVGLFIQDQSLSNWLEFEIPIQGITTSIGSEIQAIKIALEYVAKNYQ</sequence>
<proteinExistence type="predicted"/>
<protein>
    <recommendedName>
        <fullName evidence="3">RNase H type-1 domain-containing protein</fullName>
    </recommendedName>
</protein>
<dbReference type="InterPro" id="IPR012337">
    <property type="entry name" value="RNaseH-like_sf"/>
</dbReference>
<comment type="caution">
    <text evidence="1">The sequence shown here is derived from an EMBL/GenBank/DDBJ whole genome shotgun (WGS) entry which is preliminary data.</text>
</comment>
<dbReference type="AlphaFoldDB" id="X6PCZ8"/>
<dbReference type="SUPFAM" id="SSF53098">
    <property type="entry name" value="Ribonuclease H-like"/>
    <property type="match status" value="1"/>
</dbReference>
<name>X6PCZ8_RETFI</name>
<dbReference type="OrthoDB" id="3261222at2759"/>
<keyword evidence="2" id="KW-1185">Reference proteome</keyword>
<reference evidence="1 2" key="1">
    <citation type="journal article" date="2013" name="Curr. Biol.">
        <title>The Genome of the Foraminiferan Reticulomyxa filosa.</title>
        <authorList>
            <person name="Glockner G."/>
            <person name="Hulsmann N."/>
            <person name="Schleicher M."/>
            <person name="Noegel A.A."/>
            <person name="Eichinger L."/>
            <person name="Gallinger C."/>
            <person name="Pawlowski J."/>
            <person name="Sierra R."/>
            <person name="Euteneuer U."/>
            <person name="Pillet L."/>
            <person name="Moustafa A."/>
            <person name="Platzer M."/>
            <person name="Groth M."/>
            <person name="Szafranski K."/>
            <person name="Schliwa M."/>
        </authorList>
    </citation>
    <scope>NUCLEOTIDE SEQUENCE [LARGE SCALE GENOMIC DNA]</scope>
</reference>
<dbReference type="EMBL" id="ASPP01001165">
    <property type="protein sequence ID" value="ETO35924.1"/>
    <property type="molecule type" value="Genomic_DNA"/>
</dbReference>
<dbReference type="Proteomes" id="UP000023152">
    <property type="component" value="Unassembled WGS sequence"/>
</dbReference>
<evidence type="ECO:0008006" key="3">
    <source>
        <dbReference type="Google" id="ProtNLM"/>
    </source>
</evidence>
<gene>
    <name evidence="1" type="ORF">RFI_01138</name>
</gene>
<accession>X6PCZ8</accession>
<organism evidence="1 2">
    <name type="scientific">Reticulomyxa filosa</name>
    <dbReference type="NCBI Taxonomy" id="46433"/>
    <lineage>
        <taxon>Eukaryota</taxon>
        <taxon>Sar</taxon>
        <taxon>Rhizaria</taxon>
        <taxon>Retaria</taxon>
        <taxon>Foraminifera</taxon>
        <taxon>Monothalamids</taxon>
        <taxon>Reticulomyxidae</taxon>
        <taxon>Reticulomyxa</taxon>
    </lineage>
</organism>
<evidence type="ECO:0000313" key="1">
    <source>
        <dbReference type="EMBL" id="ETO35924.1"/>
    </source>
</evidence>